<dbReference type="PIRSF" id="PIRSF001435">
    <property type="entry name" value="Nth"/>
    <property type="match status" value="1"/>
</dbReference>
<sequence>MLDLTPTLGRTLLTRLRATGLETQDWWPADVHTQIRRVYGSILVQQTTWTSAHKALQNLRAAGVLDQPELLLQLPITDLTELVWSAGFHTRKPGYLRSAATWLLEHAQDGTDLEDGTLFQSLTTISGVGPETAHLIMLSTYGRKTFIADAYARKLFTGVGLVNLPKGYLPLHAFASRFCADFSHQDFVDFHALKVLFCQAVARGECTYADLAIVVPTAMNC</sequence>
<proteinExistence type="predicted"/>
<evidence type="ECO:0000256" key="2">
    <source>
        <dbReference type="ARBA" id="ARBA00022723"/>
    </source>
</evidence>
<dbReference type="Pfam" id="PF00730">
    <property type="entry name" value="HhH-GPD"/>
    <property type="match status" value="1"/>
</dbReference>
<dbReference type="GO" id="GO:0006284">
    <property type="term" value="P:base-excision repair"/>
    <property type="evidence" value="ECO:0007669"/>
    <property type="project" value="InterPro"/>
</dbReference>
<dbReference type="InterPro" id="IPR003265">
    <property type="entry name" value="HhH-GPD_domain"/>
</dbReference>
<dbReference type="GO" id="GO:0046872">
    <property type="term" value="F:metal ion binding"/>
    <property type="evidence" value="ECO:0007669"/>
    <property type="project" value="UniProtKB-KW"/>
</dbReference>
<evidence type="ECO:0000256" key="1">
    <source>
        <dbReference type="ARBA" id="ARBA00022485"/>
    </source>
</evidence>
<feature type="domain" description="HhH-GPD" evidence="5">
    <location>
        <begin position="43"/>
        <end position="200"/>
    </location>
</feature>
<keyword evidence="2" id="KW-0479">Metal-binding</keyword>
<keyword evidence="4" id="KW-0411">Iron-sulfur</keyword>
<organism evidence="6">
    <name type="scientific">Jonesiaceae bacterium BS-20</name>
    <dbReference type="NCBI Taxonomy" id="3120821"/>
    <lineage>
        <taxon>Bacteria</taxon>
        <taxon>Bacillati</taxon>
        <taxon>Actinomycetota</taxon>
        <taxon>Actinomycetes</taxon>
        <taxon>Micrococcales</taxon>
        <taxon>Jonesiaceae</taxon>
    </lineage>
</organism>
<dbReference type="SUPFAM" id="SSF48150">
    <property type="entry name" value="DNA-glycosylase"/>
    <property type="match status" value="1"/>
</dbReference>
<evidence type="ECO:0000256" key="3">
    <source>
        <dbReference type="ARBA" id="ARBA00023004"/>
    </source>
</evidence>
<protein>
    <recommendedName>
        <fullName evidence="5">HhH-GPD domain-containing protein</fullName>
    </recommendedName>
</protein>
<keyword evidence="1" id="KW-0004">4Fe-4S</keyword>
<dbReference type="GO" id="GO:0051539">
    <property type="term" value="F:4 iron, 4 sulfur cluster binding"/>
    <property type="evidence" value="ECO:0007669"/>
    <property type="project" value="UniProtKB-KW"/>
</dbReference>
<accession>A0AAU7DYQ4</accession>
<name>A0AAU7DYQ4_9MICO</name>
<dbReference type="EMBL" id="CP146203">
    <property type="protein sequence ID" value="XBH21901.1"/>
    <property type="molecule type" value="Genomic_DNA"/>
</dbReference>
<dbReference type="PANTHER" id="PTHR10359:SF19">
    <property type="entry name" value="DNA REPAIR GLYCOSYLASE MJ1434-RELATED"/>
    <property type="match status" value="1"/>
</dbReference>
<dbReference type="GO" id="GO:0003824">
    <property type="term" value="F:catalytic activity"/>
    <property type="evidence" value="ECO:0007669"/>
    <property type="project" value="InterPro"/>
</dbReference>
<dbReference type="CDD" id="cd00056">
    <property type="entry name" value="ENDO3c"/>
    <property type="match status" value="1"/>
</dbReference>
<dbReference type="PANTHER" id="PTHR10359">
    <property type="entry name" value="A/G-SPECIFIC ADENINE GLYCOSYLASE/ENDONUCLEASE III"/>
    <property type="match status" value="1"/>
</dbReference>
<reference evidence="6" key="1">
    <citation type="submission" date="2024-02" db="EMBL/GenBank/DDBJ databases">
        <title>Tomenella chthoni gen. nov. sp. nov., a member of the family Jonesiaceae isolated from bat guano.</title>
        <authorList>
            <person name="Miller S.L."/>
            <person name="King J."/>
            <person name="Sankaranarayanan K."/>
            <person name="Lawson P.A."/>
        </authorList>
    </citation>
    <scope>NUCLEOTIDE SEQUENCE</scope>
    <source>
        <strain evidence="6">BS-20</strain>
    </source>
</reference>
<evidence type="ECO:0000259" key="5">
    <source>
        <dbReference type="SMART" id="SM00478"/>
    </source>
</evidence>
<dbReference type="SMART" id="SM00478">
    <property type="entry name" value="ENDO3c"/>
    <property type="match status" value="1"/>
</dbReference>
<keyword evidence="3" id="KW-0408">Iron</keyword>
<gene>
    <name evidence="6" type="ORF">V5R04_01350</name>
</gene>
<dbReference type="InterPro" id="IPR011257">
    <property type="entry name" value="DNA_glycosylase"/>
</dbReference>
<dbReference type="AlphaFoldDB" id="A0AAU7DYQ4"/>
<evidence type="ECO:0000256" key="4">
    <source>
        <dbReference type="ARBA" id="ARBA00023014"/>
    </source>
</evidence>
<dbReference type="Gene3D" id="1.10.340.30">
    <property type="entry name" value="Hypothetical protein, domain 2"/>
    <property type="match status" value="1"/>
</dbReference>
<evidence type="ECO:0000313" key="6">
    <source>
        <dbReference type="EMBL" id="XBH21901.1"/>
    </source>
</evidence>